<dbReference type="AlphaFoldDB" id="A0A2K0SX11"/>
<dbReference type="EMBL" id="MTYH01000127">
    <property type="protein sequence ID" value="PNP37818.1"/>
    <property type="molecule type" value="Genomic_DNA"/>
</dbReference>
<dbReference type="PANTHER" id="PTHR37542">
    <property type="entry name" value="HELO DOMAIN-CONTAINING PROTEIN-RELATED"/>
    <property type="match status" value="1"/>
</dbReference>
<dbReference type="PANTHER" id="PTHR37542:SF1">
    <property type="entry name" value="PRION-INHIBITION AND PROPAGATION HELO DOMAIN-CONTAINING PROTEIN"/>
    <property type="match status" value="1"/>
</dbReference>
<dbReference type="InterPro" id="IPR000719">
    <property type="entry name" value="Prot_kinase_dom"/>
</dbReference>
<gene>
    <name evidence="2" type="ORF">TGAMA5MH_10303</name>
</gene>
<evidence type="ECO:0000313" key="3">
    <source>
        <dbReference type="Proteomes" id="UP000236546"/>
    </source>
</evidence>
<feature type="domain" description="Protein kinase" evidence="1">
    <location>
        <begin position="182"/>
        <end position="553"/>
    </location>
</feature>
<reference evidence="2 3" key="1">
    <citation type="submission" date="2017-02" db="EMBL/GenBank/DDBJ databases">
        <title>Genomes of Trichoderma spp. with biocontrol activity.</title>
        <authorList>
            <person name="Gardiner D."/>
            <person name="Kazan K."/>
            <person name="Vos C."/>
            <person name="Harvey P."/>
        </authorList>
    </citation>
    <scope>NUCLEOTIDE SEQUENCE [LARGE SCALE GENOMIC DNA]</scope>
    <source>
        <strain evidence="2 3">A5MH</strain>
    </source>
</reference>
<dbReference type="GO" id="GO:0004672">
    <property type="term" value="F:protein kinase activity"/>
    <property type="evidence" value="ECO:0007669"/>
    <property type="project" value="InterPro"/>
</dbReference>
<name>A0A2K0SX11_9HYPO</name>
<evidence type="ECO:0000259" key="1">
    <source>
        <dbReference type="PROSITE" id="PS50011"/>
    </source>
</evidence>
<dbReference type="GO" id="GO:0005524">
    <property type="term" value="F:ATP binding"/>
    <property type="evidence" value="ECO:0007669"/>
    <property type="project" value="InterPro"/>
</dbReference>
<organism evidence="2 3">
    <name type="scientific">Trichoderma gamsii</name>
    <dbReference type="NCBI Taxonomy" id="398673"/>
    <lineage>
        <taxon>Eukaryota</taxon>
        <taxon>Fungi</taxon>
        <taxon>Dikarya</taxon>
        <taxon>Ascomycota</taxon>
        <taxon>Pezizomycotina</taxon>
        <taxon>Sordariomycetes</taxon>
        <taxon>Hypocreomycetidae</taxon>
        <taxon>Hypocreales</taxon>
        <taxon>Hypocreaceae</taxon>
        <taxon>Trichoderma</taxon>
    </lineage>
</organism>
<evidence type="ECO:0000313" key="2">
    <source>
        <dbReference type="EMBL" id="PNP37818.1"/>
    </source>
</evidence>
<comment type="caution">
    <text evidence="2">The sequence shown here is derived from an EMBL/GenBank/DDBJ whole genome shotgun (WGS) entry which is preliminary data.</text>
</comment>
<proteinExistence type="predicted"/>
<dbReference type="InterPro" id="IPR011009">
    <property type="entry name" value="Kinase-like_dom_sf"/>
</dbReference>
<accession>A0A2K0SX11</accession>
<dbReference type="PROSITE" id="PS50011">
    <property type="entry name" value="PROTEIN_KINASE_DOM"/>
    <property type="match status" value="1"/>
</dbReference>
<dbReference type="Gene3D" id="1.10.510.10">
    <property type="entry name" value="Transferase(Phosphotransferase) domain 1"/>
    <property type="match status" value="1"/>
</dbReference>
<sequence length="575" mass="65049">MDFYGTASTAVGQLIQVTIFIKGVITDIKEFEDNLHDIQLKINIQLATLEFFRRRFVDSKDALMLPGRSSEFLVQTVTDLLLTMTGKLAVYEAFMRKYDIIDENGRDEKTEIGGPPEGETDSKVSFLERARAKFKTLKLKGYDWAIFDKKKLLSVLQDYKSDTDSLRGMMQHFSQEAIYSFVEASSLKGTGLESVIKRQKLAKIELPSEFAEIEGEFAEEGVAAERFQLGRWNHQESSTQVIVEHHEYEDQLRSDDLDEDEVAKLKKPVKTLAWLLQNSSFRETGKELSEEQPVIYSLQCLGYKDDIKAKRMTFLYKLPSPPDGTSWRYDSGNTLATLHTLITKVDKKTKRVFKPPLADRYSIANSLALTVLNIHGSAWIHKNIWSHGILLFLQDKNGSTYPLGATTETSSSAPIAATTKDGAKPRLLAFLGDWGYSRRIDGFTDMNVDFDIEANLYRHPERQGKPKRQFSRIHDIYALGVVLLEIGLWRTVSQLFDKQINEIRQTAETKLLKAKNVTATLTGLAEKELPKEMGERYASAVLACLTGDFHKESDVDLSLDMKEKVVGVMALGVKL</sequence>
<dbReference type="SUPFAM" id="SSF56112">
    <property type="entry name" value="Protein kinase-like (PK-like)"/>
    <property type="match status" value="1"/>
</dbReference>
<dbReference type="Proteomes" id="UP000236546">
    <property type="component" value="Unassembled WGS sequence"/>
</dbReference>
<dbReference type="OrthoDB" id="4897567at2759"/>
<protein>
    <recommendedName>
        <fullName evidence="1">Protein kinase domain-containing protein</fullName>
    </recommendedName>
</protein>